<feature type="transmembrane region" description="Helical" evidence="1">
    <location>
        <begin position="56"/>
        <end position="74"/>
    </location>
</feature>
<dbReference type="AlphaFoldDB" id="A0A8R1DQ23"/>
<evidence type="ECO:0000259" key="2">
    <source>
        <dbReference type="SMART" id="SM00156"/>
    </source>
</evidence>
<dbReference type="OMA" id="RINSEWV"/>
<dbReference type="GO" id="GO:0005737">
    <property type="term" value="C:cytoplasm"/>
    <property type="evidence" value="ECO:0007669"/>
    <property type="project" value="TreeGrafter"/>
</dbReference>
<name>A0A8R1DQ23_CAEJA</name>
<reference evidence="4" key="1">
    <citation type="submission" date="2010-08" db="EMBL/GenBank/DDBJ databases">
        <authorList>
            <consortium name="Caenorhabditis japonica Sequencing Consortium"/>
            <person name="Wilson R.K."/>
        </authorList>
    </citation>
    <scope>NUCLEOTIDE SEQUENCE [LARGE SCALE GENOMIC DNA]</scope>
    <source>
        <strain evidence="4">DF5081</strain>
    </source>
</reference>
<dbReference type="PANTHER" id="PTHR11668:SF290">
    <property type="entry name" value="SERINE_THREONINE SPECIFIC PROTEIN PHOSPHATASES DOMAIN-CONTAINING PROTEIN"/>
    <property type="match status" value="1"/>
</dbReference>
<dbReference type="InterPro" id="IPR050341">
    <property type="entry name" value="PP1_catalytic_subunit"/>
</dbReference>
<dbReference type="InterPro" id="IPR006186">
    <property type="entry name" value="Ser/Thr-sp_prot-phosphatase"/>
</dbReference>
<dbReference type="PRINTS" id="PR00114">
    <property type="entry name" value="STPHPHTASE"/>
</dbReference>
<dbReference type="PANTHER" id="PTHR11668">
    <property type="entry name" value="SERINE/THREONINE PROTEIN PHOSPHATASE"/>
    <property type="match status" value="1"/>
</dbReference>
<keyword evidence="1" id="KW-0472">Membrane</keyword>
<sequence>MCCRTPECFTRNPFYPLNRFGIEENRKIANWKKMNMDETDPEVRKIIEDVTYLDNLIIEFIIGLFISSVVYFLWNIYVTRMKVSNSWNNDGEFVDPVLLELFESPPLSLFKLGHLDTGGYPVTGQHTLLDYSRLLTARLYREEVFRKADIIDIRVLHARLQRFSLRQMREARSPIRRRWQREYRKLPRHQKFLRINSEWVYMGAKMHRKKFLYVNYAYQEYLAAEKLNSQTKMHLQCETSAHYDGTFLPLLDECEIQYLVNLGVPEDNYYVIMFEAADIGHHATKIERPLGDVYHNRIFDAVYYHGPYYYSWKPEDLIQVFEDAKELFLNEPLCLELKLPMVIVGDIRGRYIDLHRWISIIGLPYRRKILFLGGYLDKNTGEYEQYNVDTLAWIAAMKVAFPRHVFMLRGAAENIFSFAPRFNVALDNAVLASARHMCNCMPLIARLSKKYLATSSGLSPHLIYNPRSINTIDRPMSPDNLTEEAKHILFGQPSSTWRIFESDEKTGIYRFGMKAVDDVCAKMNIRSIIRSRNELTINPLFMRDERLITISSCPTEHTPGVAMMIEEGIGKIFLKLRFQADPANVASKEEVQVVDEVDAKDN</sequence>
<dbReference type="SUPFAM" id="SSF56300">
    <property type="entry name" value="Metallo-dependent phosphatases"/>
    <property type="match status" value="1"/>
</dbReference>
<dbReference type="InterPro" id="IPR029052">
    <property type="entry name" value="Metallo-depent_PP-like"/>
</dbReference>
<proteinExistence type="predicted"/>
<keyword evidence="1" id="KW-1133">Transmembrane helix</keyword>
<protein>
    <submittedName>
        <fullName evidence="3">SER_THR_PHOSPHATASE domain-containing protein</fullName>
    </submittedName>
</protein>
<organism evidence="3 4">
    <name type="scientific">Caenorhabditis japonica</name>
    <dbReference type="NCBI Taxonomy" id="281687"/>
    <lineage>
        <taxon>Eukaryota</taxon>
        <taxon>Metazoa</taxon>
        <taxon>Ecdysozoa</taxon>
        <taxon>Nematoda</taxon>
        <taxon>Chromadorea</taxon>
        <taxon>Rhabditida</taxon>
        <taxon>Rhabditina</taxon>
        <taxon>Rhabditomorpha</taxon>
        <taxon>Rhabditoidea</taxon>
        <taxon>Rhabditidae</taxon>
        <taxon>Peloderinae</taxon>
        <taxon>Caenorhabditis</taxon>
    </lineage>
</organism>
<dbReference type="EnsemblMetazoa" id="CJA09023.1">
    <property type="protein sequence ID" value="CJA09023.1"/>
    <property type="gene ID" value="WBGene00128227"/>
</dbReference>
<evidence type="ECO:0000313" key="3">
    <source>
        <dbReference type="EnsemblMetazoa" id="CJA09023.1"/>
    </source>
</evidence>
<keyword evidence="1" id="KW-0812">Transmembrane</keyword>
<evidence type="ECO:0000256" key="1">
    <source>
        <dbReference type="SAM" id="Phobius"/>
    </source>
</evidence>
<accession>A0A8R1DQ23</accession>
<reference evidence="3" key="2">
    <citation type="submission" date="2022-06" db="UniProtKB">
        <authorList>
            <consortium name="EnsemblMetazoa"/>
        </authorList>
    </citation>
    <scope>IDENTIFICATION</scope>
    <source>
        <strain evidence="3">DF5081</strain>
    </source>
</reference>
<dbReference type="Gene3D" id="3.60.21.10">
    <property type="match status" value="1"/>
</dbReference>
<dbReference type="GO" id="GO:0005634">
    <property type="term" value="C:nucleus"/>
    <property type="evidence" value="ECO:0007669"/>
    <property type="project" value="TreeGrafter"/>
</dbReference>
<dbReference type="SMART" id="SM00156">
    <property type="entry name" value="PP2Ac"/>
    <property type="match status" value="1"/>
</dbReference>
<dbReference type="CDD" id="cd00144">
    <property type="entry name" value="MPP_PPP_family"/>
    <property type="match status" value="1"/>
</dbReference>
<feature type="domain" description="Serine/threonine specific protein phosphatases" evidence="2">
    <location>
        <begin position="312"/>
        <end position="580"/>
    </location>
</feature>
<dbReference type="Proteomes" id="UP000005237">
    <property type="component" value="Unassembled WGS sequence"/>
</dbReference>
<keyword evidence="4" id="KW-1185">Reference proteome</keyword>
<evidence type="ECO:0000313" key="4">
    <source>
        <dbReference type="Proteomes" id="UP000005237"/>
    </source>
</evidence>
<dbReference type="GO" id="GO:0004722">
    <property type="term" value="F:protein serine/threonine phosphatase activity"/>
    <property type="evidence" value="ECO:0007669"/>
    <property type="project" value="TreeGrafter"/>
</dbReference>